<dbReference type="Pfam" id="PF00221">
    <property type="entry name" value="Lyase_aromatic"/>
    <property type="match status" value="1"/>
</dbReference>
<dbReference type="PANTHER" id="PTHR10362">
    <property type="entry name" value="HISTIDINE AMMONIA-LYASE"/>
    <property type="match status" value="1"/>
</dbReference>
<keyword evidence="2" id="KW-1185">Reference proteome</keyword>
<dbReference type="AlphaFoldDB" id="A0A318TYJ2"/>
<keyword evidence="1" id="KW-0456">Lyase</keyword>
<dbReference type="Gene3D" id="1.10.275.10">
    <property type="entry name" value="Fumarase/aspartase (N-terminal domain)"/>
    <property type="match status" value="1"/>
</dbReference>
<comment type="caution">
    <text evidence="1">The sequence shown here is derived from an EMBL/GenBank/DDBJ whole genome shotgun (WGS) entry which is preliminary data.</text>
</comment>
<organism evidence="1 2">
    <name type="scientific">Rhodobacter viridis</name>
    <dbReference type="NCBI Taxonomy" id="1054202"/>
    <lineage>
        <taxon>Bacteria</taxon>
        <taxon>Pseudomonadati</taxon>
        <taxon>Pseudomonadota</taxon>
        <taxon>Alphaproteobacteria</taxon>
        <taxon>Rhodobacterales</taxon>
        <taxon>Rhodobacter group</taxon>
        <taxon>Rhodobacter</taxon>
    </lineage>
</organism>
<dbReference type="Gene3D" id="1.20.200.10">
    <property type="entry name" value="Fumarase/aspartase (Central domain)"/>
    <property type="match status" value="1"/>
</dbReference>
<evidence type="ECO:0000313" key="2">
    <source>
        <dbReference type="Proteomes" id="UP000247727"/>
    </source>
</evidence>
<dbReference type="Proteomes" id="UP000247727">
    <property type="component" value="Unassembled WGS sequence"/>
</dbReference>
<gene>
    <name evidence="1" type="ORF">C8J30_10629</name>
</gene>
<dbReference type="InterPro" id="IPR001106">
    <property type="entry name" value="Aromatic_Lyase"/>
</dbReference>
<sequence>MTDAPAPIRFDGKPLPLASLAAALHGPVRAELTETARLALRKGRAALEAAAAAGQPIYGMTTGVGALKHQCHAGTAMDAFNHSLGLAHEVAVGEPVAAGIARLALVLRLNTLSTGRSGVSEGFADCLAKMIDHDILPRMTRRGSVGCGDLGQLGQLATAMTGVGTVLWHGQEMPAATAFAAVGITPYQMRPREGLAAVASNSFSLSAALAAVFDANARIHQTLAQAPVMALAWGLDRAVWQAAETSLMPKEAAVARALIVATADQTDWPARGSVQDALSARFMVQVLAPCLTAAEEALDTLHLASGQVDDNPTVLPDGRVVTSGASHHAQLSLRLGALQSALAMLGRNLFNKCLMLTNGQLPGLPVNLVPEGVVATGYGPLMKLAMEQSARIATSAAPVAPHALTLAAGLEDEALLLPLTAERISEQAEALGWLLTISALLSVQAVALRGIAPRGPAADLTARVRAHVPPFVGDIPLTARLTALRASLDARALDPARLFHKLDEPATAPIQQET</sequence>
<name>A0A318TYJ2_9RHOB</name>
<dbReference type="InterPro" id="IPR008948">
    <property type="entry name" value="L-Aspartase-like"/>
</dbReference>
<proteinExistence type="predicted"/>
<evidence type="ECO:0000313" key="1">
    <source>
        <dbReference type="EMBL" id="PYF09897.1"/>
    </source>
</evidence>
<dbReference type="EMBL" id="QJTK01000006">
    <property type="protein sequence ID" value="PYF09897.1"/>
    <property type="molecule type" value="Genomic_DNA"/>
</dbReference>
<dbReference type="RefSeq" id="WP_110805599.1">
    <property type="nucleotide sequence ID" value="NZ_QJTK01000006.1"/>
</dbReference>
<dbReference type="InterPro" id="IPR024083">
    <property type="entry name" value="Fumarase/histidase_N"/>
</dbReference>
<reference evidence="1 2" key="1">
    <citation type="submission" date="2018-06" db="EMBL/GenBank/DDBJ databases">
        <title>Genomic Encyclopedia of Type Strains, Phase III (KMG-III): the genomes of soil and plant-associated and newly described type strains.</title>
        <authorList>
            <person name="Whitman W."/>
        </authorList>
    </citation>
    <scope>NUCLEOTIDE SEQUENCE [LARGE SCALE GENOMIC DNA]</scope>
    <source>
        <strain evidence="1 2">JA737</strain>
    </source>
</reference>
<accession>A0A318TYJ2</accession>
<dbReference type="OrthoDB" id="7285062at2"/>
<protein>
    <submittedName>
        <fullName evidence="1">Histidine ammonia-lyase</fullName>
    </submittedName>
</protein>
<dbReference type="SUPFAM" id="SSF48557">
    <property type="entry name" value="L-aspartase-like"/>
    <property type="match status" value="1"/>
</dbReference>
<dbReference type="GO" id="GO:0016841">
    <property type="term" value="F:ammonia-lyase activity"/>
    <property type="evidence" value="ECO:0007669"/>
    <property type="project" value="UniProtKB-ARBA"/>
</dbReference>